<dbReference type="AlphaFoldDB" id="A0A387H3G1"/>
<gene>
    <name evidence="2" type="ORF">DWB77_00323</name>
</gene>
<evidence type="ECO:0000313" key="3">
    <source>
        <dbReference type="Proteomes" id="UP000271554"/>
    </source>
</evidence>
<dbReference type="EMBL" id="CP032698">
    <property type="protein sequence ID" value="AYG78216.1"/>
    <property type="molecule type" value="Genomic_DNA"/>
</dbReference>
<keyword evidence="1" id="KW-0732">Signal</keyword>
<evidence type="ECO:0000256" key="1">
    <source>
        <dbReference type="SAM" id="SignalP"/>
    </source>
</evidence>
<evidence type="ECO:0000313" key="2">
    <source>
        <dbReference type="EMBL" id="AYG78216.1"/>
    </source>
</evidence>
<dbReference type="KEGG" id="shun:DWB77_00323"/>
<reference evidence="2 3" key="1">
    <citation type="submission" date="2018-10" db="EMBL/GenBank/DDBJ databases">
        <title>Relationship between Morphology and Antimicrobial Activity in Streptomyces.</title>
        <authorList>
            <person name="Kang H.J."/>
            <person name="Kim S.B."/>
        </authorList>
    </citation>
    <scope>NUCLEOTIDE SEQUENCE [LARGE SCALE GENOMIC DNA]</scope>
    <source>
        <strain evidence="2 3">BH38</strain>
    </source>
</reference>
<keyword evidence="3" id="KW-1185">Reference proteome</keyword>
<dbReference type="Proteomes" id="UP000271554">
    <property type="component" value="Chromosome"/>
</dbReference>
<feature type="chain" id="PRO_5017317211" description="Ig-like domain-containing protein" evidence="1">
    <location>
        <begin position="29"/>
        <end position="170"/>
    </location>
</feature>
<organism evidence="2 3">
    <name type="scientific">Streptomyces hundungensis</name>
    <dbReference type="NCBI Taxonomy" id="1077946"/>
    <lineage>
        <taxon>Bacteria</taxon>
        <taxon>Bacillati</taxon>
        <taxon>Actinomycetota</taxon>
        <taxon>Actinomycetes</taxon>
        <taxon>Kitasatosporales</taxon>
        <taxon>Streptomycetaceae</taxon>
        <taxon>Streptomyces</taxon>
    </lineage>
</organism>
<accession>A0A387H3G1</accession>
<evidence type="ECO:0008006" key="4">
    <source>
        <dbReference type="Google" id="ProtNLM"/>
    </source>
</evidence>
<sequence>MRTKMLGCLFGVASMTAFALIGAPGAQAAPSAASDSAHATTISVPAGQTSATMTVGGSTVTVSRSAPSVAVLTCTVSPGKPYHGTAGVTSTVWAYCNSNAATLSFGTALYFYGSSVSQNNVTKHNCTSCYVTVTAPYQAGQWKSGAILGYFDSTGNGQFTSEAYSATASL</sequence>
<protein>
    <recommendedName>
        <fullName evidence="4">Ig-like domain-containing protein</fullName>
    </recommendedName>
</protein>
<proteinExistence type="predicted"/>
<name>A0A387H3G1_9ACTN</name>
<feature type="signal peptide" evidence="1">
    <location>
        <begin position="1"/>
        <end position="28"/>
    </location>
</feature>